<dbReference type="eggNOG" id="COG3088">
    <property type="taxonomic scope" value="Bacteria"/>
</dbReference>
<comment type="similarity">
    <text evidence="1 10">Belongs to the CcmH/CycL/Ccl2/NrfF family.</text>
</comment>
<protein>
    <recommendedName>
        <fullName evidence="10">Cytochrome c-type biogenesis protein</fullName>
    </recommendedName>
</protein>
<evidence type="ECO:0000256" key="10">
    <source>
        <dbReference type="RuleBase" id="RU364112"/>
    </source>
</evidence>
<feature type="transmembrane region" description="Helical" evidence="10">
    <location>
        <begin position="101"/>
        <end position="119"/>
    </location>
</feature>
<keyword evidence="4 10" id="KW-0732">Signal</keyword>
<dbReference type="STRING" id="630626.EBL_c21370"/>
<evidence type="ECO:0000256" key="5">
    <source>
        <dbReference type="ARBA" id="ARBA00022737"/>
    </source>
</evidence>
<dbReference type="PROSITE" id="PS50005">
    <property type="entry name" value="TPR"/>
    <property type="match status" value="1"/>
</dbReference>
<evidence type="ECO:0000256" key="2">
    <source>
        <dbReference type="ARBA" id="ARBA00022617"/>
    </source>
</evidence>
<gene>
    <name evidence="13" type="primary">ccmH1</name>
    <name evidence="13" type="ordered locus">EBL_c21370</name>
</gene>
<dbReference type="SUPFAM" id="SSF48452">
    <property type="entry name" value="TPR-like"/>
    <property type="match status" value="1"/>
</dbReference>
<evidence type="ECO:0000259" key="12">
    <source>
        <dbReference type="Pfam" id="PF23914"/>
    </source>
</evidence>
<dbReference type="eggNOG" id="COG4235">
    <property type="taxonomic scope" value="Bacteria"/>
</dbReference>
<dbReference type="EMBL" id="CP001560">
    <property type="protein sequence ID" value="AFJ47228.1"/>
    <property type="molecule type" value="Genomic_DNA"/>
</dbReference>
<dbReference type="InterPro" id="IPR019734">
    <property type="entry name" value="TPR_rpt"/>
</dbReference>
<feature type="domain" description="Cytochrome c-type biogenesis protein H TPR" evidence="12">
    <location>
        <begin position="180"/>
        <end position="336"/>
    </location>
</feature>
<evidence type="ECO:0000256" key="4">
    <source>
        <dbReference type="ARBA" id="ARBA00022729"/>
    </source>
</evidence>
<dbReference type="FunFam" id="1.10.8.640:FF:000001">
    <property type="entry name" value="Cytochrome c-type biogenesis protein"/>
    <property type="match status" value="1"/>
</dbReference>
<accession>K6VJB3</accession>
<keyword evidence="3 10" id="KW-0479">Metal-binding</keyword>
<dbReference type="HOGENOM" id="CLU_036074_0_0_6"/>
<dbReference type="KEGG" id="ebt:EBL_c21370"/>
<dbReference type="PANTHER" id="PTHR47870:SF1">
    <property type="entry name" value="CYTOCHROME C-TYPE BIOGENESIS PROTEIN CCMH"/>
    <property type="match status" value="1"/>
</dbReference>
<dbReference type="GO" id="GO:0005886">
    <property type="term" value="C:plasma membrane"/>
    <property type="evidence" value="ECO:0007669"/>
    <property type="project" value="TreeGrafter"/>
</dbReference>
<name>I2B9M4_SHIBC</name>
<proteinExistence type="inferred from homology"/>
<organism evidence="13 14">
    <name type="scientific">Shimwellia blattae (strain ATCC 29907 / DSM 4481 / JCM 1650 / NBRC 105725 / CDC 9005-74)</name>
    <name type="common">Escherichia blattae</name>
    <dbReference type="NCBI Taxonomy" id="630626"/>
    <lineage>
        <taxon>Bacteria</taxon>
        <taxon>Pseudomonadati</taxon>
        <taxon>Pseudomonadota</taxon>
        <taxon>Gammaproteobacteria</taxon>
        <taxon>Enterobacterales</taxon>
        <taxon>Enterobacteriaceae</taxon>
        <taxon>Shimwellia</taxon>
    </lineage>
</organism>
<dbReference type="Pfam" id="PF23914">
    <property type="entry name" value="TPR_CcmH_CycH"/>
    <property type="match status" value="1"/>
</dbReference>
<feature type="domain" description="CcmH/CycL/Ccl2/NrfF N-terminal" evidence="11">
    <location>
        <begin position="6"/>
        <end position="130"/>
    </location>
</feature>
<feature type="chain" id="PRO_5011021605" description="Cytochrome c-type biogenesis protein" evidence="10">
    <location>
        <begin position="20"/>
        <end position="355"/>
    </location>
</feature>
<dbReference type="Gene3D" id="1.10.8.640">
    <property type="entry name" value="Cytochrome C biogenesis protein"/>
    <property type="match status" value="1"/>
</dbReference>
<dbReference type="OrthoDB" id="9776053at2"/>
<feature type="transmembrane region" description="Helical" evidence="10">
    <location>
        <begin position="154"/>
        <end position="173"/>
    </location>
</feature>
<keyword evidence="10" id="KW-0812">Transmembrane</keyword>
<comment type="function">
    <text evidence="10">Possible subunit of a heme lyase.</text>
</comment>
<evidence type="ECO:0000256" key="6">
    <source>
        <dbReference type="ARBA" id="ARBA00022748"/>
    </source>
</evidence>
<dbReference type="GO" id="GO:0017004">
    <property type="term" value="P:cytochrome complex assembly"/>
    <property type="evidence" value="ECO:0007669"/>
    <property type="project" value="UniProtKB-KW"/>
</dbReference>
<dbReference type="PANTHER" id="PTHR47870">
    <property type="entry name" value="CYTOCHROME C-TYPE BIOGENESIS PROTEIN CCMH"/>
    <property type="match status" value="1"/>
</dbReference>
<keyword evidence="2 10" id="KW-0349">Heme</keyword>
<dbReference type="Pfam" id="PF03918">
    <property type="entry name" value="CcmH"/>
    <property type="match status" value="1"/>
</dbReference>
<dbReference type="PATRIC" id="fig|630626.3.peg.2073"/>
<reference evidence="13 14" key="1">
    <citation type="journal article" date="2012" name="J. Bacteriol.">
        <title>Complete genome sequence of the B12-producing Shimwellia blattae strain DSM 4481, isolated from a cockroach.</title>
        <authorList>
            <person name="Brzuszkiewicz E."/>
            <person name="Waschkowitz T."/>
            <person name="Wiezer A."/>
            <person name="Daniel R."/>
        </authorList>
    </citation>
    <scope>NUCLEOTIDE SEQUENCE [LARGE SCALE GENOMIC DNA]</scope>
    <source>
        <strain evidence="14">ATCC 29907 / DSM 4481 / JCM 1650 / NBRC 105725 / CDC 9005-74</strain>
    </source>
</reference>
<dbReference type="InterPro" id="IPR038297">
    <property type="entry name" value="CcmH/CycL/NrfF/Ccl2_sf"/>
</dbReference>
<dbReference type="InterPro" id="IPR056413">
    <property type="entry name" value="TPR_CcmH_CycH"/>
</dbReference>
<dbReference type="Gene3D" id="1.25.40.10">
    <property type="entry name" value="Tetratricopeptide repeat domain"/>
    <property type="match status" value="1"/>
</dbReference>
<evidence type="ECO:0000256" key="8">
    <source>
        <dbReference type="ARBA" id="ARBA00023004"/>
    </source>
</evidence>
<dbReference type="InterPro" id="IPR005616">
    <property type="entry name" value="CcmH/CycL/Ccl2/NrfF_N"/>
</dbReference>
<keyword evidence="6" id="KW-0201">Cytochrome c-type biogenesis</keyword>
<accession>I2B9M4</accession>
<keyword evidence="10" id="KW-1133">Transmembrane helix</keyword>
<keyword evidence="10" id="KW-0472">Membrane</keyword>
<evidence type="ECO:0000313" key="14">
    <source>
        <dbReference type="Proteomes" id="UP000001955"/>
    </source>
</evidence>
<dbReference type="CDD" id="cd16378">
    <property type="entry name" value="CcmH_N"/>
    <property type="match status" value="1"/>
</dbReference>
<dbReference type="AlphaFoldDB" id="I2B9M4"/>
<dbReference type="InterPro" id="IPR011990">
    <property type="entry name" value="TPR-like_helical_dom_sf"/>
</dbReference>
<evidence type="ECO:0000256" key="9">
    <source>
        <dbReference type="PROSITE-ProRule" id="PRU00339"/>
    </source>
</evidence>
<evidence type="ECO:0000256" key="3">
    <source>
        <dbReference type="ARBA" id="ARBA00022723"/>
    </source>
</evidence>
<evidence type="ECO:0000256" key="7">
    <source>
        <dbReference type="ARBA" id="ARBA00022803"/>
    </source>
</evidence>
<feature type="signal peptide" evidence="10">
    <location>
        <begin position="1"/>
        <end position="19"/>
    </location>
</feature>
<dbReference type="RefSeq" id="WP_002443552.1">
    <property type="nucleotide sequence ID" value="NC_017910.1"/>
</dbReference>
<evidence type="ECO:0000313" key="13">
    <source>
        <dbReference type="EMBL" id="AFJ47228.1"/>
    </source>
</evidence>
<sequence length="355" mass="38676">MRILLIATLWVLTTLAAGAQVMTFNDPAQEQAFRQLTTQLRCPKCQNNSIADSNAMIAVDLRQKVYELLQEGKSKQQITDYMVARYGHFVTYDPPLTPLTLWLWVLPVLTVTGGGWFIVARTRRSGGERATGAAVAVAAPGPEPAPPGTRGSRWLFVPGIAVALVVTLVSYMLTGGHGPVREWQQATAQAPALLERALDPRAQPLNEPDLRRLALGLRTRLQQDQTNTEAWVMLGRVGMALGNASMATGAYGRAYGLAPADREVLLGYSEALIRSSDPDDNRHGAALLRQAVAQGTTSIRLLSAYAFSAFEQQRFDEAISAWRTMLTLLPAGDTRRGVIERSIDQARSQLPGGEK</sequence>
<evidence type="ECO:0000256" key="1">
    <source>
        <dbReference type="ARBA" id="ARBA00010342"/>
    </source>
</evidence>
<keyword evidence="5" id="KW-0677">Repeat</keyword>
<evidence type="ECO:0000259" key="11">
    <source>
        <dbReference type="Pfam" id="PF03918"/>
    </source>
</evidence>
<keyword evidence="7 9" id="KW-0802">TPR repeat</keyword>
<dbReference type="Proteomes" id="UP000001955">
    <property type="component" value="Chromosome"/>
</dbReference>
<keyword evidence="8 10" id="KW-0408">Iron</keyword>
<feature type="repeat" description="TPR" evidence="9">
    <location>
        <begin position="228"/>
        <end position="261"/>
    </location>
</feature>
<keyword evidence="14" id="KW-1185">Reference proteome</keyword>
<dbReference type="InterPro" id="IPR051263">
    <property type="entry name" value="C-type_cytochrome_biogenesis"/>
</dbReference>
<dbReference type="GO" id="GO:0046872">
    <property type="term" value="F:metal ion binding"/>
    <property type="evidence" value="ECO:0007669"/>
    <property type="project" value="UniProtKB-KW"/>
</dbReference>